<reference evidence="2 3" key="1">
    <citation type="submission" date="2019-02" db="EMBL/GenBank/DDBJ databases">
        <title>Deep-cultivation of Planctomycetes and their phenomic and genomic characterization uncovers novel biology.</title>
        <authorList>
            <person name="Wiegand S."/>
            <person name="Jogler M."/>
            <person name="Boedeker C."/>
            <person name="Pinto D."/>
            <person name="Vollmers J."/>
            <person name="Rivas-Marin E."/>
            <person name="Kohn T."/>
            <person name="Peeters S.H."/>
            <person name="Heuer A."/>
            <person name="Rast P."/>
            <person name="Oberbeckmann S."/>
            <person name="Bunk B."/>
            <person name="Jeske O."/>
            <person name="Meyerdierks A."/>
            <person name="Storesund J.E."/>
            <person name="Kallscheuer N."/>
            <person name="Luecker S."/>
            <person name="Lage O.M."/>
            <person name="Pohl T."/>
            <person name="Merkel B.J."/>
            <person name="Hornburger P."/>
            <person name="Mueller R.-W."/>
            <person name="Bruemmer F."/>
            <person name="Labrenz M."/>
            <person name="Spormann A.M."/>
            <person name="Op Den Camp H."/>
            <person name="Overmann J."/>
            <person name="Amann R."/>
            <person name="Jetten M.S.M."/>
            <person name="Mascher T."/>
            <person name="Medema M.H."/>
            <person name="Devos D.P."/>
            <person name="Kaster A.-K."/>
            <person name="Ovreas L."/>
            <person name="Rohde M."/>
            <person name="Galperin M.Y."/>
            <person name="Jogler C."/>
        </authorList>
    </citation>
    <scope>NUCLEOTIDE SEQUENCE [LARGE SCALE GENOMIC DNA]</scope>
    <source>
        <strain evidence="2 3">Pla111</strain>
    </source>
</reference>
<name>A0A5C5W969_9BACT</name>
<proteinExistence type="predicted"/>
<evidence type="ECO:0000256" key="1">
    <source>
        <dbReference type="SAM" id="SignalP"/>
    </source>
</evidence>
<feature type="chain" id="PRO_5022659337" evidence="1">
    <location>
        <begin position="38"/>
        <end position="324"/>
    </location>
</feature>
<evidence type="ECO:0000313" key="3">
    <source>
        <dbReference type="Proteomes" id="UP000318995"/>
    </source>
</evidence>
<sequence length="324" mass="36160" precursor="true">MISLPAQRPACPRSTHPLVAFVGLAAMMLAATPLAEAQERRAPRVFAPGVETVLAAAVDPDSTASVHDLVEVLADKTLEWEPRVLSPSETLHNQAKEVRFRRDVWRLEFAFKPLRMIRLLPANGGEQKLVWYLVYRVKNTGMALHPTESAETGEFLAEPTDSGPVRFLPHLVLEGNDLAPNGGKIYRAYLDKVMPGAVEAIRAREVPGRRLYSSVQMPLEPLAVGEERWGVATWSDLDPEIDFFSIFVRGLTNAYDWTDPAGLYQSGDAPGKGREFVSQTLQLNFWRPGDRFLQHENEVRLGVPPGKASLYGVDEGVAYRWLYR</sequence>
<gene>
    <name evidence="2" type="ORF">Pla111_16650</name>
</gene>
<feature type="signal peptide" evidence="1">
    <location>
        <begin position="1"/>
        <end position="37"/>
    </location>
</feature>
<dbReference type="Proteomes" id="UP000318995">
    <property type="component" value="Unassembled WGS sequence"/>
</dbReference>
<dbReference type="EMBL" id="SJPH01000003">
    <property type="protein sequence ID" value="TWT46569.1"/>
    <property type="molecule type" value="Genomic_DNA"/>
</dbReference>
<dbReference type="AlphaFoldDB" id="A0A5C5W969"/>
<protein>
    <submittedName>
        <fullName evidence="2">Uncharacterized protein</fullName>
    </submittedName>
</protein>
<keyword evidence="3" id="KW-1185">Reference proteome</keyword>
<keyword evidence="1" id="KW-0732">Signal</keyword>
<comment type="caution">
    <text evidence="2">The sequence shown here is derived from an EMBL/GenBank/DDBJ whole genome shotgun (WGS) entry which is preliminary data.</text>
</comment>
<organism evidence="2 3">
    <name type="scientific">Botrimarina hoheduenensis</name>
    <dbReference type="NCBI Taxonomy" id="2528000"/>
    <lineage>
        <taxon>Bacteria</taxon>
        <taxon>Pseudomonadati</taxon>
        <taxon>Planctomycetota</taxon>
        <taxon>Planctomycetia</taxon>
        <taxon>Pirellulales</taxon>
        <taxon>Lacipirellulaceae</taxon>
        <taxon>Botrimarina</taxon>
    </lineage>
</organism>
<evidence type="ECO:0000313" key="2">
    <source>
        <dbReference type="EMBL" id="TWT46569.1"/>
    </source>
</evidence>
<accession>A0A5C5W969</accession>